<dbReference type="GeneID" id="17045535"/>
<reference evidence="3 4" key="1">
    <citation type="journal article" date="2012" name="Genome Biol.">
        <title>The genome of the polar eukaryotic microalga coccomyxa subellipsoidea reveals traits of cold adaptation.</title>
        <authorList>
            <person name="Blanc G."/>
            <person name="Agarkova I."/>
            <person name="Grimwood J."/>
            <person name="Kuo A."/>
            <person name="Brueggeman A."/>
            <person name="Dunigan D."/>
            <person name="Gurnon J."/>
            <person name="Ladunga I."/>
            <person name="Lindquist E."/>
            <person name="Lucas S."/>
            <person name="Pangilinan J."/>
            <person name="Proschold T."/>
            <person name="Salamov A."/>
            <person name="Schmutz J."/>
            <person name="Weeks D."/>
            <person name="Yamada T."/>
            <person name="Claverie J.M."/>
            <person name="Grigoriev I."/>
            <person name="Van Etten J."/>
            <person name="Lomsadze A."/>
            <person name="Borodovsky M."/>
        </authorList>
    </citation>
    <scope>NUCLEOTIDE SEQUENCE [LARGE SCALE GENOMIC DNA]</scope>
    <source>
        <strain evidence="3 4">C-169</strain>
    </source>
</reference>
<name>I0ZA51_COCSC</name>
<dbReference type="PANTHER" id="PTHR37736">
    <property type="entry name" value="GLYCINE-RICH PROTEIN"/>
    <property type="match status" value="1"/>
</dbReference>
<gene>
    <name evidence="3" type="ORF">COCSUDRAFT_64270</name>
</gene>
<dbReference type="Proteomes" id="UP000007264">
    <property type="component" value="Unassembled WGS sequence"/>
</dbReference>
<organism evidence="3 4">
    <name type="scientific">Coccomyxa subellipsoidea (strain C-169)</name>
    <name type="common">Green microalga</name>
    <dbReference type="NCBI Taxonomy" id="574566"/>
    <lineage>
        <taxon>Eukaryota</taxon>
        <taxon>Viridiplantae</taxon>
        <taxon>Chlorophyta</taxon>
        <taxon>core chlorophytes</taxon>
        <taxon>Trebouxiophyceae</taxon>
        <taxon>Trebouxiophyceae incertae sedis</taxon>
        <taxon>Coccomyxaceae</taxon>
        <taxon>Coccomyxa</taxon>
        <taxon>Coccomyxa subellipsoidea</taxon>
    </lineage>
</organism>
<dbReference type="AlphaFoldDB" id="I0ZA51"/>
<dbReference type="eggNOG" id="ENOG502QPNI">
    <property type="taxonomic scope" value="Eukaryota"/>
</dbReference>
<feature type="region of interest" description="Disordered" evidence="2">
    <location>
        <begin position="437"/>
        <end position="535"/>
    </location>
</feature>
<dbReference type="RefSeq" id="XP_005652064.1">
    <property type="nucleotide sequence ID" value="XM_005652007.1"/>
</dbReference>
<evidence type="ECO:0000256" key="1">
    <source>
        <dbReference type="SAM" id="Coils"/>
    </source>
</evidence>
<evidence type="ECO:0008006" key="5">
    <source>
        <dbReference type="Google" id="ProtNLM"/>
    </source>
</evidence>
<feature type="compositionally biased region" description="Gly residues" evidence="2">
    <location>
        <begin position="478"/>
        <end position="524"/>
    </location>
</feature>
<evidence type="ECO:0000313" key="4">
    <source>
        <dbReference type="Proteomes" id="UP000007264"/>
    </source>
</evidence>
<feature type="coiled-coil region" evidence="1">
    <location>
        <begin position="96"/>
        <end position="164"/>
    </location>
</feature>
<comment type="caution">
    <text evidence="3">The sequence shown here is derived from an EMBL/GenBank/DDBJ whole genome shotgun (WGS) entry which is preliminary data.</text>
</comment>
<keyword evidence="4" id="KW-1185">Reference proteome</keyword>
<dbReference type="EMBL" id="AGSI01000001">
    <property type="protein sequence ID" value="EIE27520.1"/>
    <property type="molecule type" value="Genomic_DNA"/>
</dbReference>
<dbReference type="STRING" id="574566.I0ZA51"/>
<sequence>MAKAKENKANKTQNGDDAPVAPGSISEAPKDGEGPVLTVITKRLRAANKKLKRVEEIESARAAGKTLNADQEEVLRGKAKVLGTIEELERLTPLLKEALQEERSSLEAAAQSAAEKFARAVAEQEAASKIDALEEAKAATERSAAAAQAEAAEAKQQLAELQAAPSGEGVDSAVTRLLQLIYFAMLFLDDGSHQHQSERSACRSYDYDDEGNPDAVLSSNDLTLISQLGQLIIQRSPNQTLCHQDSLAHCKELATKFLERSEELLPLLNTSAAYVAERLERVLSLGYITVVPQVVQLPTDPVQQPDASSGIIGNGMYAAHDEPIYSAPDVQPLNSAPLVTGFSSAPAEYKESQANYFPMNQDAVFAPLMDASPAPPVDQGAHYPTDAANQAHQLNFMTESKVLDSAPSGHTDTLPAPVEPVAAPQASMPQLEAANGYPVQQAPNGVPEPRSDRPGPGQNRGGRGGSYRGGPPREARGGRGPPRGGRGGPPSGRGSGDLGPRGSGEPSRGGRGGRGGNRGRGRGPPGGPQPTYAAV</sequence>
<dbReference type="OrthoDB" id="69150at2759"/>
<feature type="compositionally biased region" description="Gly residues" evidence="2">
    <location>
        <begin position="458"/>
        <end position="468"/>
    </location>
</feature>
<proteinExistence type="predicted"/>
<keyword evidence="1" id="KW-0175">Coiled coil</keyword>
<dbReference type="PANTHER" id="PTHR37736:SF1">
    <property type="entry name" value="GLYCINE-RICH PROTEIN"/>
    <property type="match status" value="1"/>
</dbReference>
<accession>I0ZA51</accession>
<evidence type="ECO:0000313" key="3">
    <source>
        <dbReference type="EMBL" id="EIE27520.1"/>
    </source>
</evidence>
<feature type="region of interest" description="Disordered" evidence="2">
    <location>
        <begin position="1"/>
        <end position="36"/>
    </location>
</feature>
<dbReference type="KEGG" id="csl:COCSUDRAFT_64270"/>
<evidence type="ECO:0000256" key="2">
    <source>
        <dbReference type="SAM" id="MobiDB-lite"/>
    </source>
</evidence>
<protein>
    <recommendedName>
        <fullName evidence="5">Caprin-1 dimerization domain-containing protein</fullName>
    </recommendedName>
</protein>